<proteinExistence type="predicted"/>
<keyword evidence="1" id="KW-0472">Membrane</keyword>
<dbReference type="EMBL" id="PKMF04000190">
    <property type="protein sequence ID" value="KAK7844166.1"/>
    <property type="molecule type" value="Genomic_DNA"/>
</dbReference>
<feature type="transmembrane region" description="Helical" evidence="1">
    <location>
        <begin position="12"/>
        <end position="37"/>
    </location>
</feature>
<organism evidence="2 3">
    <name type="scientific">Quercus suber</name>
    <name type="common">Cork oak</name>
    <dbReference type="NCBI Taxonomy" id="58331"/>
    <lineage>
        <taxon>Eukaryota</taxon>
        <taxon>Viridiplantae</taxon>
        <taxon>Streptophyta</taxon>
        <taxon>Embryophyta</taxon>
        <taxon>Tracheophyta</taxon>
        <taxon>Spermatophyta</taxon>
        <taxon>Magnoliopsida</taxon>
        <taxon>eudicotyledons</taxon>
        <taxon>Gunneridae</taxon>
        <taxon>Pentapetalae</taxon>
        <taxon>rosids</taxon>
        <taxon>fabids</taxon>
        <taxon>Fagales</taxon>
        <taxon>Fagaceae</taxon>
        <taxon>Quercus</taxon>
    </lineage>
</organism>
<reference evidence="2 3" key="1">
    <citation type="journal article" date="2018" name="Sci. Data">
        <title>The draft genome sequence of cork oak.</title>
        <authorList>
            <person name="Ramos A.M."/>
            <person name="Usie A."/>
            <person name="Barbosa P."/>
            <person name="Barros P.M."/>
            <person name="Capote T."/>
            <person name="Chaves I."/>
            <person name="Simoes F."/>
            <person name="Abreu I."/>
            <person name="Carrasquinho I."/>
            <person name="Faro C."/>
            <person name="Guimaraes J.B."/>
            <person name="Mendonca D."/>
            <person name="Nobrega F."/>
            <person name="Rodrigues L."/>
            <person name="Saibo N.J.M."/>
            <person name="Varela M.C."/>
            <person name="Egas C."/>
            <person name="Matos J."/>
            <person name="Miguel C.M."/>
            <person name="Oliveira M.M."/>
            <person name="Ricardo C.P."/>
            <person name="Goncalves S."/>
        </authorList>
    </citation>
    <scope>NUCLEOTIDE SEQUENCE [LARGE SCALE GENOMIC DNA]</scope>
    <source>
        <strain evidence="3">cv. HL8</strain>
    </source>
</reference>
<gene>
    <name evidence="2" type="ORF">CFP56_011149</name>
</gene>
<evidence type="ECO:0000313" key="2">
    <source>
        <dbReference type="EMBL" id="KAK7844166.1"/>
    </source>
</evidence>
<keyword evidence="3" id="KW-1185">Reference proteome</keyword>
<keyword evidence="1" id="KW-1133">Transmembrane helix</keyword>
<name>A0AAW0L0J9_QUESU</name>
<evidence type="ECO:0000313" key="3">
    <source>
        <dbReference type="Proteomes" id="UP000237347"/>
    </source>
</evidence>
<sequence length="80" mass="9480">MLQMYKRITPTYQLVSIIWLMKLFTIVLMEVLSLPFVCNNWQVLMWTGHDIHFTSSPSAFKSSKKETPTHLVMNYAQREE</sequence>
<evidence type="ECO:0000256" key="1">
    <source>
        <dbReference type="SAM" id="Phobius"/>
    </source>
</evidence>
<accession>A0AAW0L0J9</accession>
<comment type="caution">
    <text evidence="2">The sequence shown here is derived from an EMBL/GenBank/DDBJ whole genome shotgun (WGS) entry which is preliminary data.</text>
</comment>
<dbReference type="AlphaFoldDB" id="A0AAW0L0J9"/>
<protein>
    <submittedName>
        <fullName evidence="2">Uncharacterized protein</fullName>
    </submittedName>
</protein>
<keyword evidence="1" id="KW-0812">Transmembrane</keyword>
<dbReference type="Proteomes" id="UP000237347">
    <property type="component" value="Unassembled WGS sequence"/>
</dbReference>